<dbReference type="GO" id="GO:0030435">
    <property type="term" value="P:sporulation resulting in formation of a cellular spore"/>
    <property type="evidence" value="ECO:0007669"/>
    <property type="project" value="UniProtKB-KW"/>
</dbReference>
<evidence type="ECO:0000256" key="1">
    <source>
        <dbReference type="ARBA" id="ARBA00022969"/>
    </source>
</evidence>
<proteinExistence type="evidence at transcript level"/>
<organism evidence="3 4">
    <name type="scientific">Tepidibacillus decaturensis</name>
    <dbReference type="NCBI Taxonomy" id="1413211"/>
    <lineage>
        <taxon>Bacteria</taxon>
        <taxon>Bacillati</taxon>
        <taxon>Bacillota</taxon>
        <taxon>Bacilli</taxon>
        <taxon>Bacillales</taxon>
        <taxon>Bacillaceae</taxon>
        <taxon>Tepidibacillus</taxon>
    </lineage>
</organism>
<gene>
    <name evidence="2" type="primary">sspI</name>
    <name evidence="3" type="ORF">U473_01845</name>
</gene>
<dbReference type="Proteomes" id="UP000070352">
    <property type="component" value="Unassembled WGS sequence"/>
</dbReference>
<protein>
    <recommendedName>
        <fullName evidence="2">Small, acid-soluble spore protein I</fullName>
        <shortName evidence="2">SASP I</shortName>
    </recommendedName>
</protein>
<dbReference type="NCBIfam" id="TIGR03092">
    <property type="entry name" value="SASP_sspI"/>
    <property type="match status" value="1"/>
</dbReference>
<evidence type="ECO:0000313" key="3">
    <source>
        <dbReference type="EMBL" id="KXG42906.1"/>
    </source>
</evidence>
<keyword evidence="4" id="KW-1185">Reference proteome</keyword>
<dbReference type="STRING" id="1413211.U473_01845"/>
<evidence type="ECO:0000256" key="2">
    <source>
        <dbReference type="HAMAP-Rule" id="MF_00669"/>
    </source>
</evidence>
<accession>A0A135L1S4</accession>
<keyword evidence="1 2" id="KW-0749">Sporulation</keyword>
<dbReference type="Pfam" id="PF14098">
    <property type="entry name" value="SSPI"/>
    <property type="match status" value="1"/>
</dbReference>
<sequence>MNIDLRQAIIQNIKGKDEEQLKDMINTAIKDHEEKTLPGLGVLFEVIWQHSDSQSQNEMIDALSKNI</sequence>
<dbReference type="HAMAP" id="MF_00669">
    <property type="entry name" value="SspI"/>
    <property type="match status" value="1"/>
</dbReference>
<evidence type="ECO:0000313" key="4">
    <source>
        <dbReference type="Proteomes" id="UP000070352"/>
    </source>
</evidence>
<dbReference type="InterPro" id="IPR017525">
    <property type="entry name" value="SspI"/>
</dbReference>
<comment type="similarity">
    <text evidence="2">Belongs to the SspI family.</text>
</comment>
<dbReference type="EMBL" id="LSKU01000001">
    <property type="protein sequence ID" value="KXG42906.1"/>
    <property type="molecule type" value="Genomic_DNA"/>
</dbReference>
<reference evidence="3 4" key="1">
    <citation type="submission" date="2016-02" db="EMBL/GenBank/DDBJ databases">
        <title>Draft Genome for Tepidibacillus decaturensis nov. sp. Strain Z9, an Anaerobic, Moderately Thermophilic and Heterotrophic Bacterium from Deep Subsurface of the Illinois Basin, USA.</title>
        <authorList>
            <person name="Dong Y."/>
            <person name="Chang J.Y."/>
            <person name="Sanford R."/>
            <person name="Fouke B.W."/>
        </authorList>
    </citation>
    <scope>NUCLEOTIDE SEQUENCE [LARGE SCALE GENOMIC DNA]</scope>
    <source>
        <strain evidence="3 4">Z9</strain>
    </source>
</reference>
<dbReference type="AlphaFoldDB" id="A0A135L1S4"/>
<dbReference type="RefSeq" id="WP_068722796.1">
    <property type="nucleotide sequence ID" value="NZ_LSKU01000001.1"/>
</dbReference>
<name>A0A135L1S4_9BACI</name>
<dbReference type="GO" id="GO:0030436">
    <property type="term" value="P:asexual sporulation"/>
    <property type="evidence" value="ECO:0007669"/>
    <property type="project" value="UniProtKB-UniRule"/>
</dbReference>
<comment type="induction">
    <text evidence="2">Expressed only in the forespore compartment of sporulating cells.</text>
</comment>
<comment type="caution">
    <text evidence="3">The sequence shown here is derived from an EMBL/GenBank/DDBJ whole genome shotgun (WGS) entry which is preliminary data.</text>
</comment>
<comment type="subcellular location">
    <subcellularLocation>
        <location evidence="2">Spore core</location>
    </subcellularLocation>
</comment>
<dbReference type="OrthoDB" id="2453696at2"/>